<gene>
    <name evidence="5" type="primary">FASTKD5</name>
</gene>
<accession>A0AAY4BHF0</accession>
<organism evidence="5 6">
    <name type="scientific">Denticeps clupeoides</name>
    <name type="common">denticle herring</name>
    <dbReference type="NCBI Taxonomy" id="299321"/>
    <lineage>
        <taxon>Eukaryota</taxon>
        <taxon>Metazoa</taxon>
        <taxon>Chordata</taxon>
        <taxon>Craniata</taxon>
        <taxon>Vertebrata</taxon>
        <taxon>Euteleostomi</taxon>
        <taxon>Actinopterygii</taxon>
        <taxon>Neopterygii</taxon>
        <taxon>Teleostei</taxon>
        <taxon>Clupei</taxon>
        <taxon>Clupeiformes</taxon>
        <taxon>Denticipitoidei</taxon>
        <taxon>Denticipitidae</taxon>
        <taxon>Denticeps</taxon>
    </lineage>
</organism>
<dbReference type="SMART" id="SM00952">
    <property type="entry name" value="RAP"/>
    <property type="match status" value="1"/>
</dbReference>
<evidence type="ECO:0000259" key="4">
    <source>
        <dbReference type="PROSITE" id="PS51286"/>
    </source>
</evidence>
<keyword evidence="2" id="KW-0496">Mitochondrion</keyword>
<dbReference type="InterPro" id="IPR050870">
    <property type="entry name" value="FAST_kinase"/>
</dbReference>
<dbReference type="PANTHER" id="PTHR21228">
    <property type="entry name" value="FAST LEU-RICH DOMAIN-CONTAINING"/>
    <property type="match status" value="1"/>
</dbReference>
<feature type="region of interest" description="Disordered" evidence="3">
    <location>
        <begin position="68"/>
        <end position="104"/>
    </location>
</feature>
<feature type="region of interest" description="Disordered" evidence="3">
    <location>
        <begin position="120"/>
        <end position="139"/>
    </location>
</feature>
<dbReference type="InterPro" id="IPR013579">
    <property type="entry name" value="FAST_2"/>
</dbReference>
<dbReference type="InterPro" id="IPR010622">
    <property type="entry name" value="FAST_Leu-rich"/>
</dbReference>
<evidence type="ECO:0000256" key="1">
    <source>
        <dbReference type="ARBA" id="ARBA00004173"/>
    </source>
</evidence>
<keyword evidence="6" id="KW-1185">Reference proteome</keyword>
<dbReference type="Pfam" id="PF08373">
    <property type="entry name" value="RAP"/>
    <property type="match status" value="1"/>
</dbReference>
<feature type="region of interest" description="Disordered" evidence="3">
    <location>
        <begin position="29"/>
        <end position="48"/>
    </location>
</feature>
<feature type="region of interest" description="Disordered" evidence="3">
    <location>
        <begin position="662"/>
        <end position="688"/>
    </location>
</feature>
<dbReference type="AlphaFoldDB" id="A0AAY4BHF0"/>
<dbReference type="GO" id="GO:0044528">
    <property type="term" value="P:regulation of mitochondrial mRNA stability"/>
    <property type="evidence" value="ECO:0007669"/>
    <property type="project" value="InterPro"/>
</dbReference>
<proteinExistence type="predicted"/>
<comment type="subcellular location">
    <subcellularLocation>
        <location evidence="1">Mitochondrion</location>
    </subcellularLocation>
</comment>
<sequence length="766" mass="84927">MSVRALGARAARLHRCVCFSRGSHVFRSHCSREEQEEPVESETEAPPCLSGAGDYALLYNPSAYRQPAAETSAPLGRSGDGATRPALLHPGRQQGNPYTVSSSRRLSISKNTLLDLAFSRDPGSKGEMATPAPADVQGEPRAFQTCRSEYRSFTHDLSPPPPPLESKEASLILHTVTAVRGKLEPRDVAHFLSELGRLPPGQSAAVRADSRFNMLLRYSVESLARFTHGQLLEALRALVCLDLPPAHGVLGLYEAEFSRRAPELQLHQLLLAADRWRRLGRSVPRYLESLYGCVGPRLGDMGPAELVLLIYIMGEGRRSPASLLRPLEHALLRTVERLEPEEVGAVCLGLFKSQSALSTGTVQRLADRACELVRDMSDFAIVGVMKLLRFSHLDHLPWLKAMGREVPRRAPGMGAQGLMHVALACSALHYRDDAILMAVAENLPDRAPHCRSKDACKLLWAFGNLRVRPARCPDLYSCLTDVLRRRGPEFQRYPEHLLTGLLGLAFVGLFPRDLINAALSAEFVARACSYPRLELKTDLYALDGTVGLEVPGWTGPRLGRALKEQVARQVWDYAQEDVCKKPEVLAAEAALQQLLGGARYVRKHMILPHTRSVDLEVHLDPNGRPLPVLPEQPPGSARSEDFSWDGSNVGVTLTDDLLAQLTGTPKTHPDPPEVGALEEEEEAGRGLEPNAKAPVRLAVQVTHRNQYCYRSQRLLGLHALKRRQLVRSGYRVVELAHWEWFPLLRRSQAEKTAYLHGKIFSREHED</sequence>
<dbReference type="Pfam" id="PF06743">
    <property type="entry name" value="FAST_1"/>
    <property type="match status" value="1"/>
</dbReference>
<dbReference type="GeneID" id="114786603"/>
<dbReference type="Proteomes" id="UP000694580">
    <property type="component" value="Chromosome 3"/>
</dbReference>
<dbReference type="RefSeq" id="XP_028829661.1">
    <property type="nucleotide sequence ID" value="XM_028973828.1"/>
</dbReference>
<reference evidence="5" key="2">
    <citation type="submission" date="2025-08" db="UniProtKB">
        <authorList>
            <consortium name="Ensembl"/>
        </authorList>
    </citation>
    <scope>IDENTIFICATION</scope>
</reference>
<evidence type="ECO:0000313" key="5">
    <source>
        <dbReference type="Ensembl" id="ENSDCDP00010019426.1"/>
    </source>
</evidence>
<reference evidence="5" key="3">
    <citation type="submission" date="2025-09" db="UniProtKB">
        <authorList>
            <consortium name="Ensembl"/>
        </authorList>
    </citation>
    <scope>IDENTIFICATION</scope>
</reference>
<dbReference type="Pfam" id="PF08368">
    <property type="entry name" value="FAST_2"/>
    <property type="match status" value="1"/>
</dbReference>
<dbReference type="GeneTree" id="ENSGT01030000234607"/>
<evidence type="ECO:0000313" key="6">
    <source>
        <dbReference type="Proteomes" id="UP000694580"/>
    </source>
</evidence>
<reference evidence="5 6" key="1">
    <citation type="submission" date="2020-06" db="EMBL/GenBank/DDBJ databases">
        <authorList>
            <consortium name="Wellcome Sanger Institute Data Sharing"/>
        </authorList>
    </citation>
    <scope>NUCLEOTIDE SEQUENCE [LARGE SCALE GENOMIC DNA]</scope>
</reference>
<dbReference type="GO" id="GO:0005759">
    <property type="term" value="C:mitochondrial matrix"/>
    <property type="evidence" value="ECO:0007669"/>
    <property type="project" value="TreeGrafter"/>
</dbReference>
<dbReference type="GO" id="GO:0035770">
    <property type="term" value="C:ribonucleoprotein granule"/>
    <property type="evidence" value="ECO:0007669"/>
    <property type="project" value="TreeGrafter"/>
</dbReference>
<dbReference type="InterPro" id="IPR013584">
    <property type="entry name" value="RAP"/>
</dbReference>
<dbReference type="PANTHER" id="PTHR21228:SF70">
    <property type="entry name" value="FAST KINASE DOMAIN-CONTAINING PROTEIN 5, MITOCHONDRIAL"/>
    <property type="match status" value="1"/>
</dbReference>
<evidence type="ECO:0000256" key="3">
    <source>
        <dbReference type="SAM" id="MobiDB-lite"/>
    </source>
</evidence>
<feature type="domain" description="RAP" evidence="4">
    <location>
        <begin position="697"/>
        <end position="757"/>
    </location>
</feature>
<feature type="compositionally biased region" description="Polar residues" evidence="3">
    <location>
        <begin position="93"/>
        <end position="104"/>
    </location>
</feature>
<protein>
    <recommendedName>
        <fullName evidence="4">RAP domain-containing protein</fullName>
    </recommendedName>
</protein>
<feature type="compositionally biased region" description="Acidic residues" evidence="3">
    <location>
        <begin position="34"/>
        <end position="43"/>
    </location>
</feature>
<name>A0AAY4BHF0_9TELE</name>
<dbReference type="GO" id="GO:0000963">
    <property type="term" value="P:mitochondrial RNA processing"/>
    <property type="evidence" value="ECO:0007669"/>
    <property type="project" value="TreeGrafter"/>
</dbReference>
<dbReference type="PROSITE" id="PS51286">
    <property type="entry name" value="RAP"/>
    <property type="match status" value="1"/>
</dbReference>
<evidence type="ECO:0000256" key="2">
    <source>
        <dbReference type="ARBA" id="ARBA00023128"/>
    </source>
</evidence>
<dbReference type="Ensembl" id="ENSDCDT00010020538.1">
    <property type="protein sequence ID" value="ENSDCDP00010019426.1"/>
    <property type="gene ID" value="ENSDCDG00010008774.1"/>
</dbReference>
<dbReference type="GO" id="GO:0003723">
    <property type="term" value="F:RNA binding"/>
    <property type="evidence" value="ECO:0007669"/>
    <property type="project" value="TreeGrafter"/>
</dbReference>